<keyword evidence="1" id="KW-0812">Transmembrane</keyword>
<feature type="transmembrane region" description="Helical" evidence="1">
    <location>
        <begin position="6"/>
        <end position="23"/>
    </location>
</feature>
<protein>
    <recommendedName>
        <fullName evidence="4">RING-type E3 ubiquitin transferase</fullName>
    </recommendedName>
</protein>
<gene>
    <name evidence="2" type="ORF">KU306_10235</name>
</gene>
<feature type="transmembrane region" description="Helical" evidence="1">
    <location>
        <begin position="304"/>
        <end position="323"/>
    </location>
</feature>
<keyword evidence="1" id="KW-1133">Transmembrane helix</keyword>
<keyword evidence="3" id="KW-1185">Reference proteome</keyword>
<evidence type="ECO:0000256" key="1">
    <source>
        <dbReference type="SAM" id="Phobius"/>
    </source>
</evidence>
<dbReference type="EMBL" id="CP078063">
    <property type="protein sequence ID" value="UVE49303.1"/>
    <property type="molecule type" value="Genomic_DNA"/>
</dbReference>
<dbReference type="RefSeq" id="WP_258301882.1">
    <property type="nucleotide sequence ID" value="NZ_CP078063.1"/>
</dbReference>
<evidence type="ECO:0000313" key="2">
    <source>
        <dbReference type="EMBL" id="UVE49303.1"/>
    </source>
</evidence>
<organism evidence="2 3">
    <name type="scientific">Haloferax larsenii</name>
    <dbReference type="NCBI Taxonomy" id="302484"/>
    <lineage>
        <taxon>Archaea</taxon>
        <taxon>Methanobacteriati</taxon>
        <taxon>Methanobacteriota</taxon>
        <taxon>Stenosarchaea group</taxon>
        <taxon>Halobacteria</taxon>
        <taxon>Halobacteriales</taxon>
        <taxon>Haloferacaceae</taxon>
        <taxon>Haloferax</taxon>
    </lineage>
</organism>
<feature type="transmembrane region" description="Helical" evidence="1">
    <location>
        <begin position="43"/>
        <end position="63"/>
    </location>
</feature>
<dbReference type="GeneID" id="74529282"/>
<evidence type="ECO:0008006" key="4">
    <source>
        <dbReference type="Google" id="ProtNLM"/>
    </source>
</evidence>
<name>A0ABY5RBT6_HALLR</name>
<evidence type="ECO:0000313" key="3">
    <source>
        <dbReference type="Proteomes" id="UP001058330"/>
    </source>
</evidence>
<dbReference type="Proteomes" id="UP001058330">
    <property type="component" value="Chromosome"/>
</dbReference>
<keyword evidence="1" id="KW-0472">Membrane</keyword>
<sequence>MNVIGYVGFVAVSVGIAASVRWVDPPALSHLSRRIGLASRKGWAIALVALLWVFLPILAGAAISEALAWVFGGAVACAGFYLATVAVSSWDEYRLLERVPYVSPEEVRTSGPNPLVATAGVPTPLTNEQITEFQTPFTGRPAVHTRWLIQRRETLGFRDVWRNSFEGTRSAEFELGGGVVRVTPGRHRVFNTREHTFTVDLDGHVPEPAATYLEAHPELPSPGSSDDTLRIVEEYVPSDEVVTVVGSVVQSDDPDVARIDSAPVDALLGTHGDNSQRADGKPEAVLIRGNPDEARTALHQRVYWLGRLGIALILVGQFVSFWFSSASLVLLVEDIVVLFVEFVSAVMDLLPLV</sequence>
<proteinExistence type="predicted"/>
<feature type="transmembrane region" description="Helical" evidence="1">
    <location>
        <begin position="69"/>
        <end position="90"/>
    </location>
</feature>
<reference evidence="2" key="1">
    <citation type="submission" date="2021-07" db="EMBL/GenBank/DDBJ databases">
        <title>Studies on halocins as antimicrobial molecules from haloarchaea.</title>
        <authorList>
            <person name="Kumar S."/>
            <person name="Khare S.K."/>
        </authorList>
    </citation>
    <scope>NUCLEOTIDE SEQUENCE</scope>
    <source>
        <strain evidence="2">NCIM 5678</strain>
    </source>
</reference>
<accession>A0ABY5RBT6</accession>